<dbReference type="Proteomes" id="UP000254634">
    <property type="component" value="Unassembled WGS sequence"/>
</dbReference>
<dbReference type="NCBIfam" id="TIGR01499">
    <property type="entry name" value="folC"/>
    <property type="match status" value="1"/>
</dbReference>
<dbReference type="EC" id="6.3.2.17" evidence="3"/>
<gene>
    <name evidence="14" type="primary">fgs_2</name>
    <name evidence="14" type="ORF">NCTC13765_00941</name>
</gene>
<dbReference type="SUPFAM" id="SSF53623">
    <property type="entry name" value="MurD-like peptide ligases, catalytic domain"/>
    <property type="match status" value="1"/>
</dbReference>
<evidence type="ECO:0000259" key="13">
    <source>
        <dbReference type="Pfam" id="PF08245"/>
    </source>
</evidence>
<dbReference type="Pfam" id="PF08245">
    <property type="entry name" value="Mur_ligase_M"/>
    <property type="match status" value="1"/>
</dbReference>
<feature type="domain" description="Mur ligase central" evidence="13">
    <location>
        <begin position="42"/>
        <end position="257"/>
    </location>
</feature>
<name>A0A380KY22_9STRE</name>
<dbReference type="PANTHER" id="PTHR11136:SF0">
    <property type="entry name" value="DIHYDROFOLATE SYNTHETASE-RELATED"/>
    <property type="match status" value="1"/>
</dbReference>
<keyword evidence="7 11" id="KW-0067">ATP-binding</keyword>
<dbReference type="PANTHER" id="PTHR11136">
    <property type="entry name" value="FOLYLPOLYGLUTAMATE SYNTHASE-RELATED"/>
    <property type="match status" value="1"/>
</dbReference>
<evidence type="ECO:0000256" key="6">
    <source>
        <dbReference type="ARBA" id="ARBA00022741"/>
    </source>
</evidence>
<dbReference type="Pfam" id="PF02875">
    <property type="entry name" value="Mur_ligase_C"/>
    <property type="match status" value="1"/>
</dbReference>
<proteinExistence type="inferred from homology"/>
<dbReference type="GO" id="GO:0004326">
    <property type="term" value="F:tetrahydrofolylpolyglutamate synthase activity"/>
    <property type="evidence" value="ECO:0007669"/>
    <property type="project" value="UniProtKB-EC"/>
</dbReference>
<keyword evidence="4 11" id="KW-0436">Ligase</keyword>
<dbReference type="FunFam" id="3.40.1190.10:FF:000011">
    <property type="entry name" value="Folylpolyglutamate synthase/dihydrofolate synthase"/>
    <property type="match status" value="1"/>
</dbReference>
<protein>
    <recommendedName>
        <fullName evidence="3">tetrahydrofolate synthase</fullName>
        <ecNumber evidence="3">6.3.2.17</ecNumber>
    </recommendedName>
    <alternativeName>
        <fullName evidence="9">Tetrahydrofolylpolyglutamate synthase</fullName>
    </alternativeName>
</protein>
<dbReference type="PIRSF" id="PIRSF001563">
    <property type="entry name" value="Folylpolyglu_synth"/>
    <property type="match status" value="1"/>
</dbReference>
<keyword evidence="5" id="KW-0479">Metal-binding</keyword>
<comment type="similarity">
    <text evidence="2 11">Belongs to the folylpolyglutamate synthase family.</text>
</comment>
<dbReference type="GO" id="GO:0046872">
    <property type="term" value="F:metal ion binding"/>
    <property type="evidence" value="ECO:0007669"/>
    <property type="project" value="UniProtKB-KW"/>
</dbReference>
<dbReference type="PROSITE" id="PS01012">
    <property type="entry name" value="FOLYLPOLYGLU_SYNT_2"/>
    <property type="match status" value="1"/>
</dbReference>
<evidence type="ECO:0000256" key="7">
    <source>
        <dbReference type="ARBA" id="ARBA00022840"/>
    </source>
</evidence>
<dbReference type="InterPro" id="IPR013221">
    <property type="entry name" value="Mur_ligase_cen"/>
</dbReference>
<accession>A0A380KY22</accession>
<dbReference type="AlphaFoldDB" id="A0A380KY22"/>
<evidence type="ECO:0000256" key="9">
    <source>
        <dbReference type="ARBA" id="ARBA00030592"/>
    </source>
</evidence>
<dbReference type="Gene3D" id="3.90.190.20">
    <property type="entry name" value="Mur ligase, C-terminal domain"/>
    <property type="match status" value="1"/>
</dbReference>
<keyword evidence="15" id="KW-1185">Reference proteome</keyword>
<dbReference type="InterPro" id="IPR036565">
    <property type="entry name" value="Mur-like_cat_sf"/>
</dbReference>
<dbReference type="UniPathway" id="UPA00219"/>
<evidence type="ECO:0000256" key="5">
    <source>
        <dbReference type="ARBA" id="ARBA00022723"/>
    </source>
</evidence>
<dbReference type="InterPro" id="IPR001645">
    <property type="entry name" value="Folylpolyglutamate_synth"/>
</dbReference>
<organism evidence="14 15">
    <name type="scientific">Streptococcus massiliensis</name>
    <dbReference type="NCBI Taxonomy" id="313439"/>
    <lineage>
        <taxon>Bacteria</taxon>
        <taxon>Bacillati</taxon>
        <taxon>Bacillota</taxon>
        <taxon>Bacilli</taxon>
        <taxon>Lactobacillales</taxon>
        <taxon>Streptococcaceae</taxon>
        <taxon>Streptococcus</taxon>
    </lineage>
</organism>
<dbReference type="InterPro" id="IPR036615">
    <property type="entry name" value="Mur_ligase_C_dom_sf"/>
</dbReference>
<dbReference type="Gene3D" id="3.40.1190.10">
    <property type="entry name" value="Mur-like, catalytic domain"/>
    <property type="match status" value="1"/>
</dbReference>
<evidence type="ECO:0000256" key="11">
    <source>
        <dbReference type="PIRNR" id="PIRNR001563"/>
    </source>
</evidence>
<dbReference type="GO" id="GO:0005524">
    <property type="term" value="F:ATP binding"/>
    <property type="evidence" value="ECO:0007669"/>
    <property type="project" value="UniProtKB-KW"/>
</dbReference>
<keyword evidence="6 11" id="KW-0547">Nucleotide-binding</keyword>
<dbReference type="EMBL" id="UHFR01000005">
    <property type="protein sequence ID" value="SUN76451.1"/>
    <property type="molecule type" value="Genomic_DNA"/>
</dbReference>
<evidence type="ECO:0000256" key="1">
    <source>
        <dbReference type="ARBA" id="ARBA00001946"/>
    </source>
</evidence>
<reference evidence="14" key="1">
    <citation type="submission" date="2018-06" db="EMBL/GenBank/DDBJ databases">
        <authorList>
            <consortium name="Pathogen Informatics"/>
            <person name="Doyle S."/>
        </authorList>
    </citation>
    <scope>NUCLEOTIDE SEQUENCE [LARGE SCALE GENOMIC DNA]</scope>
    <source>
        <strain evidence="14">NCTC13765</strain>
    </source>
</reference>
<evidence type="ECO:0000259" key="12">
    <source>
        <dbReference type="Pfam" id="PF02875"/>
    </source>
</evidence>
<comment type="cofactor">
    <cofactor evidence="1">
        <name>Mg(2+)</name>
        <dbReference type="ChEBI" id="CHEBI:18420"/>
    </cofactor>
</comment>
<dbReference type="SUPFAM" id="SSF53244">
    <property type="entry name" value="MurD-like peptide ligases, peptide-binding domain"/>
    <property type="match status" value="1"/>
</dbReference>
<evidence type="ECO:0000256" key="8">
    <source>
        <dbReference type="ARBA" id="ARBA00022842"/>
    </source>
</evidence>
<evidence type="ECO:0000256" key="2">
    <source>
        <dbReference type="ARBA" id="ARBA00008276"/>
    </source>
</evidence>
<dbReference type="RefSeq" id="WP_018371428.1">
    <property type="nucleotide sequence ID" value="NZ_UHFR01000005.1"/>
</dbReference>
<dbReference type="STRING" id="1123307.GCA_000380065_00742"/>
<feature type="domain" description="Mur ligase C-terminal" evidence="12">
    <location>
        <begin position="287"/>
        <end position="397"/>
    </location>
</feature>
<keyword evidence="8" id="KW-0460">Magnesium</keyword>
<sequence>MQEILNWLNSRIGLNFRSGLERVRVAAWLLGNPQEAYPIIHVTGTNGKGSTIAFMRELFQAQGKKVATFTSPHMVSIHDRICINAQPISDEDFVRLAKDIQIMEKKLVKTQAPLSYFEILTLLAWLYFREQKVDLCLLEVGIGGLLDTTNIVTGEIAVITSVGLDHQETLGTTVEEIAAQKAGIFKAGKKAVVGPLPKLALQVCEECAKKLGTELLVYGKDFSMINARDFVIEDFYLPDLDLGLSGAYQAENAAVALEAFLLFIHNLGETVDNSLIRQALSATRWAGRLESFGEQIILDGAHNLPAMKGLVDFIKQEKNRSITVLFGALKRKDYSQMLDYLQRELPDVNLFVTTFSYDGSLEKADVKKLTFVENYEKFVENYLENRKKEDLLFITGSLYFIAEVRKWLLNQSF</sequence>
<dbReference type="OrthoDB" id="9809356at2"/>
<comment type="catalytic activity">
    <reaction evidence="10">
        <text>(6S)-5,6,7,8-tetrahydrofolyl-(gamma-L-Glu)(n) + L-glutamate + ATP = (6S)-5,6,7,8-tetrahydrofolyl-(gamma-L-Glu)(n+1) + ADP + phosphate + H(+)</text>
        <dbReference type="Rhea" id="RHEA:10580"/>
        <dbReference type="Rhea" id="RHEA-COMP:14738"/>
        <dbReference type="Rhea" id="RHEA-COMP:14740"/>
        <dbReference type="ChEBI" id="CHEBI:15378"/>
        <dbReference type="ChEBI" id="CHEBI:29985"/>
        <dbReference type="ChEBI" id="CHEBI:30616"/>
        <dbReference type="ChEBI" id="CHEBI:43474"/>
        <dbReference type="ChEBI" id="CHEBI:141005"/>
        <dbReference type="ChEBI" id="CHEBI:456216"/>
        <dbReference type="EC" id="6.3.2.17"/>
    </reaction>
</comment>
<evidence type="ECO:0000313" key="15">
    <source>
        <dbReference type="Proteomes" id="UP000254634"/>
    </source>
</evidence>
<dbReference type="InterPro" id="IPR004101">
    <property type="entry name" value="Mur_ligase_C"/>
</dbReference>
<dbReference type="InterPro" id="IPR018109">
    <property type="entry name" value="Folylpolyglutamate_synth_CS"/>
</dbReference>
<evidence type="ECO:0000256" key="3">
    <source>
        <dbReference type="ARBA" id="ARBA00013025"/>
    </source>
</evidence>
<dbReference type="GO" id="GO:0009252">
    <property type="term" value="P:peptidoglycan biosynthetic process"/>
    <property type="evidence" value="ECO:0007669"/>
    <property type="project" value="UniProtKB-UniPathway"/>
</dbReference>
<dbReference type="GO" id="GO:0008841">
    <property type="term" value="F:dihydrofolate synthase activity"/>
    <property type="evidence" value="ECO:0007669"/>
    <property type="project" value="TreeGrafter"/>
</dbReference>
<evidence type="ECO:0000313" key="14">
    <source>
        <dbReference type="EMBL" id="SUN76451.1"/>
    </source>
</evidence>
<evidence type="ECO:0000256" key="4">
    <source>
        <dbReference type="ARBA" id="ARBA00022598"/>
    </source>
</evidence>
<evidence type="ECO:0000256" key="10">
    <source>
        <dbReference type="ARBA" id="ARBA00047493"/>
    </source>
</evidence>
<dbReference type="GO" id="GO:0005737">
    <property type="term" value="C:cytoplasm"/>
    <property type="evidence" value="ECO:0007669"/>
    <property type="project" value="TreeGrafter"/>
</dbReference>